<dbReference type="InterPro" id="IPR002589">
    <property type="entry name" value="Macro_dom"/>
</dbReference>
<dbReference type="AlphaFoldDB" id="A0A1I1R170"/>
<dbReference type="STRING" id="910347.SAMN05421773_11218"/>
<protein>
    <recommendedName>
        <fullName evidence="2">Macro domain-containing protein</fullName>
    </recommendedName>
</protein>
<gene>
    <name evidence="3" type="ORF">SAMN05421773_11218</name>
</gene>
<dbReference type="RefSeq" id="WP_093840317.1">
    <property type="nucleotide sequence ID" value="NZ_FOLM01000012.1"/>
</dbReference>
<dbReference type="EMBL" id="FOLM01000012">
    <property type="protein sequence ID" value="SFD25868.1"/>
    <property type="molecule type" value="Genomic_DNA"/>
</dbReference>
<feature type="compositionally biased region" description="Polar residues" evidence="1">
    <location>
        <begin position="159"/>
        <end position="169"/>
    </location>
</feature>
<feature type="compositionally biased region" description="Low complexity" evidence="1">
    <location>
        <begin position="142"/>
        <end position="152"/>
    </location>
</feature>
<evidence type="ECO:0000256" key="1">
    <source>
        <dbReference type="SAM" id="MobiDB-lite"/>
    </source>
</evidence>
<name>A0A1I1R170_9ACTN</name>
<evidence type="ECO:0000313" key="4">
    <source>
        <dbReference type="Proteomes" id="UP000199207"/>
    </source>
</evidence>
<feature type="domain" description="Macro" evidence="2">
    <location>
        <begin position="187"/>
        <end position="393"/>
    </location>
</feature>
<dbReference type="OrthoDB" id="5141210at2"/>
<dbReference type="InterPro" id="IPR043472">
    <property type="entry name" value="Macro_dom-like"/>
</dbReference>
<organism evidence="3 4">
    <name type="scientific">Streptomyces aidingensis</name>
    <dbReference type="NCBI Taxonomy" id="910347"/>
    <lineage>
        <taxon>Bacteria</taxon>
        <taxon>Bacillati</taxon>
        <taxon>Actinomycetota</taxon>
        <taxon>Actinomycetes</taxon>
        <taxon>Kitasatosporales</taxon>
        <taxon>Streptomycetaceae</taxon>
        <taxon>Streptomyces</taxon>
    </lineage>
</organism>
<keyword evidence="4" id="KW-1185">Reference proteome</keyword>
<proteinExistence type="predicted"/>
<feature type="region of interest" description="Disordered" evidence="1">
    <location>
        <begin position="142"/>
        <end position="185"/>
    </location>
</feature>
<evidence type="ECO:0000259" key="2">
    <source>
        <dbReference type="PROSITE" id="PS51154"/>
    </source>
</evidence>
<accession>A0A1I1R170</accession>
<dbReference type="Proteomes" id="UP000199207">
    <property type="component" value="Unassembled WGS sequence"/>
</dbReference>
<evidence type="ECO:0000313" key="3">
    <source>
        <dbReference type="EMBL" id="SFD25868.1"/>
    </source>
</evidence>
<sequence length="393" mass="41573">MRPDTTAPDLPTHAGLTADLTALRRPGLAGLRRLPLPALRAAAVRSGHSTGEDDAPAGMEALIRDAVRRLGGEEDPIGRAAARSFGLLPGQRGASAAARREAAASVYRIVGETFRRQREEEVFGQLAEAVLMLCRQRAAAPPGAAAVPSGPGQEPGPSAGTSAGPQPSRSAGVRHPRGPAPATPFRVTATTADGSLPFELAVCPAELLRDVDVLVSSENVYLEMSKTFHTTLSASLRRAAAVRDVTGELVDDVLARELAGWMRAHARPGLPVRPGTVAPTSSGALAERGIRRIYHAAVAAPLPEHDTYRVEPETIVTAVGEVFARARAERDDFRPPLRTICFPLLGAGRGGLAPADSAAWLAWAIREQLAADPRWQVQLVVRRREVAQALTGR</sequence>
<dbReference type="Gene3D" id="3.40.220.10">
    <property type="entry name" value="Leucine Aminopeptidase, subunit E, domain 1"/>
    <property type="match status" value="1"/>
</dbReference>
<reference evidence="3 4" key="1">
    <citation type="submission" date="2016-10" db="EMBL/GenBank/DDBJ databases">
        <authorList>
            <person name="de Groot N.N."/>
        </authorList>
    </citation>
    <scope>NUCLEOTIDE SEQUENCE [LARGE SCALE GENOMIC DNA]</scope>
    <source>
        <strain evidence="3 4">CGMCC 4.5739</strain>
    </source>
</reference>
<dbReference type="PROSITE" id="PS51154">
    <property type="entry name" value="MACRO"/>
    <property type="match status" value="1"/>
</dbReference>
<dbReference type="SUPFAM" id="SSF52949">
    <property type="entry name" value="Macro domain-like"/>
    <property type="match status" value="1"/>
</dbReference>